<keyword evidence="6" id="KW-1185">Reference proteome</keyword>
<dbReference type="SMART" id="SM00344">
    <property type="entry name" value="HTH_ASNC"/>
    <property type="match status" value="1"/>
</dbReference>
<dbReference type="PRINTS" id="PR00033">
    <property type="entry name" value="HTHASNC"/>
</dbReference>
<evidence type="ECO:0000313" key="5">
    <source>
        <dbReference type="EMBL" id="KON64072.1"/>
    </source>
</evidence>
<keyword evidence="1" id="KW-0805">Transcription regulation</keyword>
<evidence type="ECO:0000259" key="4">
    <source>
        <dbReference type="PROSITE" id="PS50956"/>
    </source>
</evidence>
<comment type="caution">
    <text evidence="5">The sequence shown here is derived from an EMBL/GenBank/DDBJ whole genome shotgun (WGS) entry which is preliminary data.</text>
</comment>
<dbReference type="CDD" id="cd00090">
    <property type="entry name" value="HTH_ARSR"/>
    <property type="match status" value="1"/>
</dbReference>
<dbReference type="PROSITE" id="PS00519">
    <property type="entry name" value="HTH_ASNC_1"/>
    <property type="match status" value="1"/>
</dbReference>
<dbReference type="InterPro" id="IPR011991">
    <property type="entry name" value="ArsR-like_HTH"/>
</dbReference>
<dbReference type="EMBL" id="LHUQ01000015">
    <property type="protein sequence ID" value="KON64072.1"/>
    <property type="molecule type" value="Genomic_DNA"/>
</dbReference>
<protein>
    <submittedName>
        <fullName evidence="5">Leucine-responsive regulatory protein</fullName>
    </submittedName>
</protein>
<dbReference type="PANTHER" id="PTHR30154:SF34">
    <property type="entry name" value="TRANSCRIPTIONAL REGULATOR AZLB"/>
    <property type="match status" value="1"/>
</dbReference>
<accession>A0A0M0EFN3</accession>
<dbReference type="GO" id="GO:0005829">
    <property type="term" value="C:cytosol"/>
    <property type="evidence" value="ECO:0007669"/>
    <property type="project" value="TreeGrafter"/>
</dbReference>
<evidence type="ECO:0000256" key="2">
    <source>
        <dbReference type="ARBA" id="ARBA00023125"/>
    </source>
</evidence>
<feature type="domain" description="HTH asnC-type" evidence="4">
    <location>
        <begin position="8"/>
        <end position="69"/>
    </location>
</feature>
<dbReference type="GO" id="GO:0006355">
    <property type="term" value="P:regulation of DNA-templated transcription"/>
    <property type="evidence" value="ECO:0007669"/>
    <property type="project" value="UniProtKB-ARBA"/>
</dbReference>
<dbReference type="SUPFAM" id="SSF46785">
    <property type="entry name" value="Winged helix' DNA-binding domain"/>
    <property type="match status" value="1"/>
</dbReference>
<dbReference type="OrthoDB" id="9813313at2"/>
<dbReference type="PROSITE" id="PS50956">
    <property type="entry name" value="HTH_ASNC_2"/>
    <property type="match status" value="1"/>
</dbReference>
<proteinExistence type="predicted"/>
<dbReference type="Proteomes" id="UP000037566">
    <property type="component" value="Unassembled WGS sequence"/>
</dbReference>
<evidence type="ECO:0000256" key="1">
    <source>
        <dbReference type="ARBA" id="ARBA00023015"/>
    </source>
</evidence>
<dbReference type="GO" id="GO:0043565">
    <property type="term" value="F:sequence-specific DNA binding"/>
    <property type="evidence" value="ECO:0007669"/>
    <property type="project" value="InterPro"/>
</dbReference>
<evidence type="ECO:0000256" key="3">
    <source>
        <dbReference type="ARBA" id="ARBA00023163"/>
    </source>
</evidence>
<reference evidence="5" key="1">
    <citation type="submission" date="2015-08" db="EMBL/GenBank/DDBJ databases">
        <title>Draft genome sequence of Komagataeibacter europaeus CECT 8546 a cellulose producer strain from vinegar produced by the traditional method.</title>
        <authorList>
            <person name="Poehlein A."/>
            <person name="Valera M.J."/>
            <person name="Haack F.S."/>
            <person name="Mas A."/>
            <person name="Daniel R."/>
            <person name="Streit W.R."/>
            <person name="Mateo E."/>
        </authorList>
    </citation>
    <scope>NUCLEOTIDE SEQUENCE [LARGE SCALE GENOMIC DNA]</scope>
    <source>
        <strain evidence="5">CECT 8546</strain>
    </source>
</reference>
<evidence type="ECO:0000313" key="6">
    <source>
        <dbReference type="Proteomes" id="UP000037566"/>
    </source>
</evidence>
<dbReference type="InterPro" id="IPR019885">
    <property type="entry name" value="Tscrpt_reg_HTH_AsnC-type_CS"/>
</dbReference>
<dbReference type="Gene3D" id="3.30.70.920">
    <property type="match status" value="1"/>
</dbReference>
<dbReference type="PANTHER" id="PTHR30154">
    <property type="entry name" value="LEUCINE-RESPONSIVE REGULATORY PROTEIN"/>
    <property type="match status" value="1"/>
</dbReference>
<dbReference type="InterPro" id="IPR019888">
    <property type="entry name" value="Tscrpt_reg_AsnC-like"/>
</dbReference>
<sequence length="157" mass="17944">MTNNRFDLDGTSRQILRELQKNASLTNQELAERVGISPSPCWRRVSELRSSGVITRTVTLLDPDRLGLSVSVFVHLSLQRQDQASLKEFETQISQRSEIMECYLMTGESDYMLRIVVHDIREFRDFMIGFLTALPNVSNLRSSFALSQIKYTTALPV</sequence>
<gene>
    <name evidence="5" type="primary">lrp3</name>
    <name evidence="5" type="ORF">KOEU_24230</name>
</gene>
<dbReference type="Pfam" id="PF13412">
    <property type="entry name" value="HTH_24"/>
    <property type="match status" value="1"/>
</dbReference>
<keyword evidence="3" id="KW-0804">Transcription</keyword>
<organism evidence="5 6">
    <name type="scientific">Komagataeibacter europaeus</name>
    <name type="common">Gluconacetobacter europaeus</name>
    <dbReference type="NCBI Taxonomy" id="33995"/>
    <lineage>
        <taxon>Bacteria</taxon>
        <taxon>Pseudomonadati</taxon>
        <taxon>Pseudomonadota</taxon>
        <taxon>Alphaproteobacteria</taxon>
        <taxon>Acetobacterales</taxon>
        <taxon>Acetobacteraceae</taxon>
        <taxon>Komagataeibacter</taxon>
    </lineage>
</organism>
<dbReference type="InterPro" id="IPR011008">
    <property type="entry name" value="Dimeric_a/b-barrel"/>
</dbReference>
<dbReference type="AlphaFoldDB" id="A0A0M0EFN3"/>
<keyword evidence="2" id="KW-0238">DNA-binding</keyword>
<dbReference type="PATRIC" id="fig|33995.3.peg.2700"/>
<dbReference type="RefSeq" id="WP_053323558.1">
    <property type="nucleotide sequence ID" value="NZ_LHUQ01000015.1"/>
</dbReference>
<dbReference type="STRING" id="33995.KOEU_24230"/>
<dbReference type="GO" id="GO:0043200">
    <property type="term" value="P:response to amino acid"/>
    <property type="evidence" value="ECO:0007669"/>
    <property type="project" value="TreeGrafter"/>
</dbReference>
<dbReference type="InterPro" id="IPR036388">
    <property type="entry name" value="WH-like_DNA-bd_sf"/>
</dbReference>
<dbReference type="InterPro" id="IPR019887">
    <property type="entry name" value="Tscrpt_reg_AsnC/Lrp_C"/>
</dbReference>
<dbReference type="Gene3D" id="1.10.10.10">
    <property type="entry name" value="Winged helix-like DNA-binding domain superfamily/Winged helix DNA-binding domain"/>
    <property type="match status" value="1"/>
</dbReference>
<name>A0A0M0EFN3_KOMEU</name>
<dbReference type="Pfam" id="PF01037">
    <property type="entry name" value="AsnC_trans_reg"/>
    <property type="match status" value="1"/>
</dbReference>
<dbReference type="InterPro" id="IPR000485">
    <property type="entry name" value="AsnC-type_HTH_dom"/>
</dbReference>
<dbReference type="InterPro" id="IPR036390">
    <property type="entry name" value="WH_DNA-bd_sf"/>
</dbReference>
<dbReference type="SUPFAM" id="SSF54909">
    <property type="entry name" value="Dimeric alpha+beta barrel"/>
    <property type="match status" value="1"/>
</dbReference>